<sequence length="292" mass="31334">MTPVDSEDTPLAAAAAAAVYVRRGLKGTFAQPAETRVITVANQKGGVGKTTTAVNIAAAMALAGLKVLVIDLDPQGNASTAFGVDHQEDATGTYDVLVDQAQIADFMIQAPGYESLWVLPASLDLAGADIELITNVAENDRPFRMRSALDDFLAEYEIDYVFIDCPPSLGMLTINALAAVTEVMIPIQCEFYALEGVQQLLRTIEFARERLNPELHVSTILLTMYNTTTNLSIQVAASVRDYFGDVVLDSVIPRSTYVAEAPSFGQSVMTYDPGSTGAVAYLEAAREIARRG</sequence>
<evidence type="ECO:0000313" key="2">
    <source>
        <dbReference type="EMBL" id="CAB4337340.1"/>
    </source>
</evidence>
<protein>
    <submittedName>
        <fullName evidence="2">Unannotated protein</fullName>
    </submittedName>
</protein>
<dbReference type="PANTHER" id="PTHR13696:SF52">
    <property type="entry name" value="PARA FAMILY PROTEIN CT_582"/>
    <property type="match status" value="1"/>
</dbReference>
<dbReference type="InterPro" id="IPR050678">
    <property type="entry name" value="DNA_Partitioning_ATPase"/>
</dbReference>
<dbReference type="EMBL" id="CAESAJ010000058">
    <property type="protein sequence ID" value="CAB4337340.1"/>
    <property type="molecule type" value="Genomic_DNA"/>
</dbReference>
<organism evidence="2">
    <name type="scientific">freshwater metagenome</name>
    <dbReference type="NCBI Taxonomy" id="449393"/>
    <lineage>
        <taxon>unclassified sequences</taxon>
        <taxon>metagenomes</taxon>
        <taxon>ecological metagenomes</taxon>
    </lineage>
</organism>
<proteinExistence type="predicted"/>
<dbReference type="SUPFAM" id="SSF52540">
    <property type="entry name" value="P-loop containing nucleoside triphosphate hydrolases"/>
    <property type="match status" value="1"/>
</dbReference>
<gene>
    <name evidence="2" type="ORF">UFOPK3770_00670</name>
</gene>
<dbReference type="Gene3D" id="3.40.50.300">
    <property type="entry name" value="P-loop containing nucleotide triphosphate hydrolases"/>
    <property type="match status" value="1"/>
</dbReference>
<accession>A0A6J5ZA65</accession>
<dbReference type="FunFam" id="3.40.50.300:FF:000285">
    <property type="entry name" value="Sporulation initiation inhibitor Soj"/>
    <property type="match status" value="1"/>
</dbReference>
<reference evidence="2" key="1">
    <citation type="submission" date="2020-05" db="EMBL/GenBank/DDBJ databases">
        <authorList>
            <person name="Chiriac C."/>
            <person name="Salcher M."/>
            <person name="Ghai R."/>
            <person name="Kavagutti S V."/>
        </authorList>
    </citation>
    <scope>NUCLEOTIDE SEQUENCE</scope>
</reference>
<feature type="domain" description="AAA" evidence="1">
    <location>
        <begin position="36"/>
        <end position="216"/>
    </location>
</feature>
<dbReference type="InterPro" id="IPR027417">
    <property type="entry name" value="P-loop_NTPase"/>
</dbReference>
<dbReference type="CDD" id="cd02042">
    <property type="entry name" value="ParAB_family"/>
    <property type="match status" value="1"/>
</dbReference>
<dbReference type="Pfam" id="PF13614">
    <property type="entry name" value="AAA_31"/>
    <property type="match status" value="1"/>
</dbReference>
<dbReference type="PANTHER" id="PTHR13696">
    <property type="entry name" value="P-LOOP CONTAINING NUCLEOSIDE TRIPHOSPHATE HYDROLASE"/>
    <property type="match status" value="1"/>
</dbReference>
<dbReference type="InterPro" id="IPR025669">
    <property type="entry name" value="AAA_dom"/>
</dbReference>
<name>A0A6J5ZA65_9ZZZZ</name>
<evidence type="ECO:0000259" key="1">
    <source>
        <dbReference type="Pfam" id="PF13614"/>
    </source>
</evidence>
<dbReference type="AlphaFoldDB" id="A0A6J5ZA65"/>